<organism evidence="3 4">
    <name type="scientific">Faecalibacterium prausnitzii</name>
    <dbReference type="NCBI Taxonomy" id="853"/>
    <lineage>
        <taxon>Bacteria</taxon>
        <taxon>Bacillati</taxon>
        <taxon>Bacillota</taxon>
        <taxon>Clostridia</taxon>
        <taxon>Eubacteriales</taxon>
        <taxon>Oscillospiraceae</taxon>
        <taxon>Faecalibacterium</taxon>
    </lineage>
</organism>
<dbReference type="SUPFAM" id="SSF48452">
    <property type="entry name" value="TPR-like"/>
    <property type="match status" value="1"/>
</dbReference>
<dbReference type="EMBL" id="NOUW01000020">
    <property type="protein sequence ID" value="PDX89422.1"/>
    <property type="molecule type" value="Genomic_DNA"/>
</dbReference>
<dbReference type="InterPro" id="IPR051677">
    <property type="entry name" value="AfsR-DnrI-RedD_regulator"/>
</dbReference>
<dbReference type="InterPro" id="IPR029016">
    <property type="entry name" value="GAF-like_dom_sf"/>
</dbReference>
<dbReference type="Proteomes" id="UP000220438">
    <property type="component" value="Unassembled WGS sequence"/>
</dbReference>
<dbReference type="Gene3D" id="1.10.10.10">
    <property type="entry name" value="Winged helix-like DNA-binding domain superfamily/Winged helix DNA-binding domain"/>
    <property type="match status" value="1"/>
</dbReference>
<comment type="caution">
    <text evidence="3">The sequence shown here is derived from an EMBL/GenBank/DDBJ whole genome shotgun (WGS) entry which is preliminary data.</text>
</comment>
<dbReference type="SUPFAM" id="SSF55781">
    <property type="entry name" value="GAF domain-like"/>
    <property type="match status" value="1"/>
</dbReference>
<dbReference type="InterPro" id="IPR016032">
    <property type="entry name" value="Sig_transdc_resp-reg_C-effctor"/>
</dbReference>
<name>A0A2A7BDR1_9FIRM</name>
<dbReference type="Gene3D" id="1.25.40.10">
    <property type="entry name" value="Tetratricopeptide repeat domain"/>
    <property type="match status" value="1"/>
</dbReference>
<protein>
    <submittedName>
        <fullName evidence="3">Transcriptional regulator</fullName>
    </submittedName>
</protein>
<accession>A0A2A7BDR1</accession>
<dbReference type="InterPro" id="IPR036388">
    <property type="entry name" value="WH-like_DNA-bd_sf"/>
</dbReference>
<dbReference type="GO" id="GO:0003677">
    <property type="term" value="F:DNA binding"/>
    <property type="evidence" value="ECO:0007669"/>
    <property type="project" value="InterPro"/>
</dbReference>
<gene>
    <name evidence="3" type="ORF">CHR61_07450</name>
</gene>
<evidence type="ECO:0000256" key="2">
    <source>
        <dbReference type="ARBA" id="ARBA00023163"/>
    </source>
</evidence>
<dbReference type="AlphaFoldDB" id="A0A2A7BDR1"/>
<keyword evidence="1" id="KW-0805">Transcription regulation</keyword>
<dbReference type="Gene3D" id="3.30.450.40">
    <property type="match status" value="1"/>
</dbReference>
<dbReference type="PANTHER" id="PTHR35807">
    <property type="entry name" value="TRANSCRIPTIONAL REGULATOR REDD-RELATED"/>
    <property type="match status" value="1"/>
</dbReference>
<evidence type="ECO:0000313" key="4">
    <source>
        <dbReference type="Proteomes" id="UP000220438"/>
    </source>
</evidence>
<evidence type="ECO:0000256" key="1">
    <source>
        <dbReference type="ARBA" id="ARBA00023015"/>
    </source>
</evidence>
<dbReference type="GO" id="GO:0006355">
    <property type="term" value="P:regulation of DNA-templated transcription"/>
    <property type="evidence" value="ECO:0007669"/>
    <property type="project" value="InterPro"/>
</dbReference>
<proteinExistence type="predicted"/>
<evidence type="ECO:0000313" key="3">
    <source>
        <dbReference type="EMBL" id="PDX89422.1"/>
    </source>
</evidence>
<dbReference type="RefSeq" id="WP_097770893.1">
    <property type="nucleotide sequence ID" value="NZ_JAQCXO010000012.1"/>
</dbReference>
<sequence length="441" mass="51025">MLSSEQNYEAQNFESVQCAIDFENTMNELEKQLYYRHLPPKEVALRVMEAACKFYAADWCGLIQVDLDLGLWKPYWWHNECSEDKTTALTNEFESSEFLDRWVRAVRRGIPMVVSDTELIREQYPDEYSLYQRLGIQSVLAIPLEPRPVALIAVRNPKRYIRQTSMLKLLAYVLLVAYNDSRMVDGLNMTLAPENIKSSHDIFISLFGELRIYTSRGVLRESDLKSPKISRLLTYLLLSQKKTVPPMEIVQNIWPEEMEDAEVPGKNMKYLIYRLRQAFSLISDEQLVLSTAFGYQLNPNLHITTDFQKCDELTVAAAKATSVVNKVGLMEKAVELYQGKLLSSAEGEHWLVHTANRYHFAYMSTANELLKQLMTIHAYDLIHQYAALALTIAPENTKAYYWLIQSYLKQNMEEMATGELVAARQKLPDEEYQKLLQELKK</sequence>
<keyword evidence="2" id="KW-0804">Transcription</keyword>
<dbReference type="SUPFAM" id="SSF46894">
    <property type="entry name" value="C-terminal effector domain of the bipartite response regulators"/>
    <property type="match status" value="1"/>
</dbReference>
<reference evidence="3 4" key="1">
    <citation type="journal article" date="2017" name="Front. Microbiol.">
        <title>New Insights into the Diversity of the Genus Faecalibacterium.</title>
        <authorList>
            <person name="Benevides L."/>
            <person name="Burman S."/>
            <person name="Martin R."/>
            <person name="Robert V."/>
            <person name="Thomas M."/>
            <person name="Miquel S."/>
            <person name="Chain F."/>
            <person name="Sokol H."/>
            <person name="Bermudez-Humaran L.G."/>
            <person name="Morrison M."/>
            <person name="Langella P."/>
            <person name="Azevedo V.A."/>
            <person name="Chatel J.M."/>
            <person name="Soares S."/>
        </authorList>
    </citation>
    <scope>NUCLEOTIDE SEQUENCE [LARGE SCALE GENOMIC DNA]</scope>
    <source>
        <strain evidence="3 4">AHMP21</strain>
    </source>
</reference>
<dbReference type="InterPro" id="IPR011990">
    <property type="entry name" value="TPR-like_helical_dom_sf"/>
</dbReference>